<dbReference type="HOGENOM" id="CLU_318530_0_0_0"/>
<feature type="region of interest" description="Disordered" evidence="5">
    <location>
        <begin position="96"/>
        <end position="119"/>
    </location>
</feature>
<evidence type="ECO:0000313" key="7">
    <source>
        <dbReference type="Proteomes" id="UP000004358"/>
    </source>
</evidence>
<evidence type="ECO:0000313" key="6">
    <source>
        <dbReference type="EMBL" id="EAQ78859.1"/>
    </source>
</evidence>
<reference evidence="6 7" key="1">
    <citation type="submission" date="2006-02" db="EMBL/GenBank/DDBJ databases">
        <authorList>
            <person name="Amann R."/>
            <person name="Ferriera S."/>
            <person name="Johnson J."/>
            <person name="Kravitz S."/>
            <person name="Halpern A."/>
            <person name="Remington K."/>
            <person name="Beeson K."/>
            <person name="Tran B."/>
            <person name="Rogers Y.-H."/>
            <person name="Friedman R."/>
            <person name="Venter J.C."/>
        </authorList>
    </citation>
    <scope>NUCLEOTIDE SEQUENCE [LARGE SCALE GENOMIC DNA]</scope>
    <source>
        <strain evidence="6 7">DSM 3645</strain>
    </source>
</reference>
<evidence type="ECO:0000256" key="5">
    <source>
        <dbReference type="SAM" id="MobiDB-lite"/>
    </source>
</evidence>
<feature type="compositionally biased region" description="Basic and acidic residues" evidence="5">
    <location>
        <begin position="478"/>
        <end position="490"/>
    </location>
</feature>
<protein>
    <recommendedName>
        <fullName evidence="8">Periplasmic folding chaperone</fullName>
    </recommendedName>
</protein>
<name>A3ZX93_9BACT</name>
<feature type="compositionally biased region" description="Basic and acidic residues" evidence="5">
    <location>
        <begin position="362"/>
        <end position="397"/>
    </location>
</feature>
<dbReference type="EMBL" id="AANZ01000018">
    <property type="protein sequence ID" value="EAQ78859.1"/>
    <property type="molecule type" value="Genomic_DNA"/>
</dbReference>
<dbReference type="InterPro" id="IPR027304">
    <property type="entry name" value="Trigger_fact/SurA_dom_sf"/>
</dbReference>
<feature type="compositionally biased region" description="Basic and acidic residues" evidence="5">
    <location>
        <begin position="449"/>
        <end position="470"/>
    </location>
</feature>
<feature type="region of interest" description="Disordered" evidence="5">
    <location>
        <begin position="307"/>
        <end position="511"/>
    </location>
</feature>
<dbReference type="PANTHER" id="PTHR47529:SF1">
    <property type="entry name" value="PERIPLASMIC CHAPERONE PPID"/>
    <property type="match status" value="1"/>
</dbReference>
<evidence type="ECO:0000256" key="3">
    <source>
        <dbReference type="ARBA" id="ARBA00023136"/>
    </source>
</evidence>
<dbReference type="STRING" id="314230.DSM3645_30196"/>
<sequence>MEPMRNPFHFFRKNQKALLAVFGVLLMIVFTVGGVVSQFFPQRAAYEAADKVVVKIDGQPLTKPEIDRLSQDATLVSLVTGMAMARTQEAGGFPNPPAPPIAGLRYQPPSGPNSPGGAMREEISTQVVISDHLFSLEGERLGVAISDDMVREFMTSVTGGVISDVQYAELLNQAQGADGRVTYDQMFEMFRRTLLVQKTKRLLLEGISTATPASAWINYRNLNRTLDVQLYPVNTADYLAKVTKKPTEAELKKLFNQYRDQIRNPLTGEPGFLQLDKAAVGFVKADYEKFLEAELAKITDEQVAADYEKNKDSSYRKPVADPAAETPLGVPATEPAMEEQPAATEPMTTEPMTTEPMSTEPMKTEPAAEKPAEDKPAAEPAKMEEPAKEAPAEEKTMTETPPATEKSAEEKPAPEAPAEEKPADEKPAAEESSLLGRGSEVMLVAFQEEGEKPAEDKPSEEKPATEKPADDAAPAAEPMKETPAETKPMEEMSAPMDETKPTDESPMEEAPVEYRPLEEVKDQIKASLARPLAQAAVKDALQKVSDVLQREYDDYFYADEQNGNPFDDLDLKKLAQEHGVEYGEMPMMDYIAAMESPYGEITHAEFSYNPQQGGLQRNDRRFVDFIFGNKSPLYRPQEFPGASSSSMFSMPADQQFVFWKTDESKGFLPTFDQVRDQVVEAWKLQQAAKLAEAEAEKIAASAQGDAPLNEVVPVKDAVLVADNITYYQEIRQPGQYNPAQIPGVEKTGLKTLDKIFATPVGATVVAPNADETVWYVARVTGERKTEAELRDQLKAEMNGDFPFSVAYLEGMRSQVRWNQVQEDLFERFNVEWQSIADE</sequence>
<dbReference type="Proteomes" id="UP000004358">
    <property type="component" value="Unassembled WGS sequence"/>
</dbReference>
<proteinExistence type="predicted"/>
<feature type="compositionally biased region" description="Low complexity" evidence="5">
    <location>
        <begin position="338"/>
        <end position="361"/>
    </location>
</feature>
<feature type="compositionally biased region" description="Basic and acidic residues" evidence="5">
    <location>
        <begin position="307"/>
        <end position="319"/>
    </location>
</feature>
<keyword evidence="4" id="KW-0143">Chaperone</keyword>
<evidence type="ECO:0008006" key="8">
    <source>
        <dbReference type="Google" id="ProtNLM"/>
    </source>
</evidence>
<organism evidence="6 7">
    <name type="scientific">Blastopirellula marina DSM 3645</name>
    <dbReference type="NCBI Taxonomy" id="314230"/>
    <lineage>
        <taxon>Bacteria</taxon>
        <taxon>Pseudomonadati</taxon>
        <taxon>Planctomycetota</taxon>
        <taxon>Planctomycetia</taxon>
        <taxon>Pirellulales</taxon>
        <taxon>Pirellulaceae</taxon>
        <taxon>Blastopirellula</taxon>
    </lineage>
</organism>
<feature type="compositionally biased region" description="Basic and acidic residues" evidence="5">
    <location>
        <begin position="406"/>
        <end position="429"/>
    </location>
</feature>
<dbReference type="eggNOG" id="COG0508">
    <property type="taxonomic scope" value="Bacteria"/>
</dbReference>
<evidence type="ECO:0000256" key="2">
    <source>
        <dbReference type="ARBA" id="ARBA00022475"/>
    </source>
</evidence>
<accession>A3ZX93</accession>
<evidence type="ECO:0000256" key="1">
    <source>
        <dbReference type="ARBA" id="ARBA00004236"/>
    </source>
</evidence>
<keyword evidence="2" id="KW-1003">Cell membrane</keyword>
<comment type="subcellular location">
    <subcellularLocation>
        <location evidence="1">Cell membrane</location>
    </subcellularLocation>
</comment>
<dbReference type="PANTHER" id="PTHR47529">
    <property type="entry name" value="PEPTIDYL-PROLYL CIS-TRANS ISOMERASE D"/>
    <property type="match status" value="1"/>
</dbReference>
<comment type="caution">
    <text evidence="6">The sequence shown here is derived from an EMBL/GenBank/DDBJ whole genome shotgun (WGS) entry which is preliminary data.</text>
</comment>
<dbReference type="SUPFAM" id="SSF109998">
    <property type="entry name" value="Triger factor/SurA peptide-binding domain-like"/>
    <property type="match status" value="1"/>
</dbReference>
<dbReference type="AlphaFoldDB" id="A3ZX93"/>
<keyword evidence="3" id="KW-0472">Membrane</keyword>
<dbReference type="InterPro" id="IPR052029">
    <property type="entry name" value="PpiD_chaperone"/>
</dbReference>
<dbReference type="GO" id="GO:0005886">
    <property type="term" value="C:plasma membrane"/>
    <property type="evidence" value="ECO:0007669"/>
    <property type="project" value="UniProtKB-SubCell"/>
</dbReference>
<evidence type="ECO:0000256" key="4">
    <source>
        <dbReference type="ARBA" id="ARBA00023186"/>
    </source>
</evidence>
<gene>
    <name evidence="6" type="ORF">DSM3645_30196</name>
</gene>